<comment type="caution">
    <text evidence="3">The sequence shown here is derived from an EMBL/GenBank/DDBJ whole genome shotgun (WGS) entry which is preliminary data.</text>
</comment>
<dbReference type="InterPro" id="IPR006059">
    <property type="entry name" value="SBP"/>
</dbReference>
<feature type="chain" id="PRO_5039643921" evidence="2">
    <location>
        <begin position="31"/>
        <end position="386"/>
    </location>
</feature>
<gene>
    <name evidence="3" type="ORF">FHX53_001091</name>
</gene>
<name>A0A839E895_9MICO</name>
<keyword evidence="1 2" id="KW-0732">Signal</keyword>
<protein>
    <submittedName>
        <fullName evidence="3">ABC-type Fe3+ transport system substrate-binding protein</fullName>
    </submittedName>
</protein>
<keyword evidence="4" id="KW-1185">Reference proteome</keyword>
<evidence type="ECO:0000256" key="1">
    <source>
        <dbReference type="ARBA" id="ARBA00022729"/>
    </source>
</evidence>
<sequence length="386" mass="42002">MKATTPKFLAVTSFVAALTLLAGCSSGDSAEPAESPDAAPVADWQEGAPAEWAEILEKGQAEGEVVLDSSPELQQSDFAARFEADTGIKIVSAAGESSARYTAMEQEAQANQLSIDVSLGGGTELGMIDQGLLQDIKAQMILPNVTDPDNWVGGDGPTWMDDEGKYMLRSSNYVFGWAIVNSDTFDAEEFDSWDDLLDPKYKGKIATYDPLSGPGQAVSAFFYDALGEEFVEDLYVGQELVPTTDRRQLIEWVARGTYDIALGGTQAELERFAREGLPVTGVMPREGIGQYTGGSGVLKQPLNANGSLTPHPNAAQVFINWFASTAGQQAYGDAMLEVTTRNDVDLSKIPDYVKPEEDREYIDTYEEHWYTVVRNEVAAELRTMLE</sequence>
<dbReference type="PANTHER" id="PTHR30006:SF2">
    <property type="entry name" value="ABC TRANSPORTER SUBSTRATE-BINDING PROTEIN"/>
    <property type="match status" value="1"/>
</dbReference>
<evidence type="ECO:0000256" key="2">
    <source>
        <dbReference type="SAM" id="SignalP"/>
    </source>
</evidence>
<dbReference type="PROSITE" id="PS51257">
    <property type="entry name" value="PROKAR_LIPOPROTEIN"/>
    <property type="match status" value="1"/>
</dbReference>
<dbReference type="RefSeq" id="WP_182490337.1">
    <property type="nucleotide sequence ID" value="NZ_BAAAOV010000010.1"/>
</dbReference>
<dbReference type="Proteomes" id="UP000585905">
    <property type="component" value="Unassembled WGS sequence"/>
</dbReference>
<dbReference type="EMBL" id="JACGWX010000002">
    <property type="protein sequence ID" value="MBA8847506.1"/>
    <property type="molecule type" value="Genomic_DNA"/>
</dbReference>
<evidence type="ECO:0000313" key="3">
    <source>
        <dbReference type="EMBL" id="MBA8847506.1"/>
    </source>
</evidence>
<dbReference type="AlphaFoldDB" id="A0A839E895"/>
<proteinExistence type="predicted"/>
<organism evidence="3 4">
    <name type="scientific">Microcella alkalica</name>
    <dbReference type="NCBI Taxonomy" id="355930"/>
    <lineage>
        <taxon>Bacteria</taxon>
        <taxon>Bacillati</taxon>
        <taxon>Actinomycetota</taxon>
        <taxon>Actinomycetes</taxon>
        <taxon>Micrococcales</taxon>
        <taxon>Microbacteriaceae</taxon>
        <taxon>Microcella</taxon>
    </lineage>
</organism>
<evidence type="ECO:0000313" key="4">
    <source>
        <dbReference type="Proteomes" id="UP000585905"/>
    </source>
</evidence>
<dbReference type="PANTHER" id="PTHR30006">
    <property type="entry name" value="THIAMINE-BINDING PERIPLASMIC PROTEIN-RELATED"/>
    <property type="match status" value="1"/>
</dbReference>
<dbReference type="SUPFAM" id="SSF53850">
    <property type="entry name" value="Periplasmic binding protein-like II"/>
    <property type="match status" value="1"/>
</dbReference>
<dbReference type="Pfam" id="PF01547">
    <property type="entry name" value="SBP_bac_1"/>
    <property type="match status" value="1"/>
</dbReference>
<dbReference type="Gene3D" id="3.40.190.10">
    <property type="entry name" value="Periplasmic binding protein-like II"/>
    <property type="match status" value="2"/>
</dbReference>
<reference evidence="3 4" key="1">
    <citation type="submission" date="2020-07" db="EMBL/GenBank/DDBJ databases">
        <title>Sequencing the genomes of 1000 actinobacteria strains.</title>
        <authorList>
            <person name="Klenk H.-P."/>
        </authorList>
    </citation>
    <scope>NUCLEOTIDE SEQUENCE [LARGE SCALE GENOMIC DNA]</scope>
    <source>
        <strain evidence="3 4">DSM 19663</strain>
    </source>
</reference>
<accession>A0A839E895</accession>
<feature type="signal peptide" evidence="2">
    <location>
        <begin position="1"/>
        <end position="30"/>
    </location>
</feature>